<dbReference type="PANTHER" id="PTHR35038">
    <property type="entry name" value="DISSIMILATORY SULFITE REDUCTASE SIRA"/>
    <property type="match status" value="1"/>
</dbReference>
<dbReference type="PANTHER" id="PTHR35038:SF8">
    <property type="entry name" value="C-TYPE POLYHEME CYTOCHROME OMCC"/>
    <property type="match status" value="1"/>
</dbReference>
<dbReference type="SUPFAM" id="SSF48695">
    <property type="entry name" value="Multiheme cytochromes"/>
    <property type="match status" value="1"/>
</dbReference>
<dbReference type="InterPro" id="IPR036280">
    <property type="entry name" value="Multihaem_cyt_sf"/>
</dbReference>
<dbReference type="NCBIfam" id="NF040967">
    <property type="entry name" value="cytc_ExtN"/>
    <property type="match status" value="1"/>
</dbReference>
<evidence type="ECO:0000256" key="2">
    <source>
        <dbReference type="SAM" id="SignalP"/>
    </source>
</evidence>
<dbReference type="Gene3D" id="3.90.10.10">
    <property type="entry name" value="Cytochrome C3"/>
    <property type="match status" value="1"/>
</dbReference>
<evidence type="ECO:0000256" key="1">
    <source>
        <dbReference type="ARBA" id="ARBA00022729"/>
    </source>
</evidence>
<protein>
    <submittedName>
        <fullName evidence="3">Cytochrome C</fullName>
    </submittedName>
</protein>
<evidence type="ECO:0000313" key="4">
    <source>
        <dbReference type="Proteomes" id="UP000317155"/>
    </source>
</evidence>
<proteinExistence type="predicted"/>
<dbReference type="EMBL" id="VJVV01000007">
    <property type="protein sequence ID" value="TRO80505.1"/>
    <property type="molecule type" value="Genomic_DNA"/>
</dbReference>
<feature type="signal peptide" evidence="2">
    <location>
        <begin position="1"/>
        <end position="20"/>
    </location>
</feature>
<dbReference type="Proteomes" id="UP000317155">
    <property type="component" value="Unassembled WGS sequence"/>
</dbReference>
<dbReference type="NCBIfam" id="NF040968">
    <property type="entry name" value="FeS_ExtO"/>
    <property type="match status" value="1"/>
</dbReference>
<accession>A0A550JB76</accession>
<evidence type="ECO:0000313" key="3">
    <source>
        <dbReference type="EMBL" id="TRO80505.1"/>
    </source>
</evidence>
<keyword evidence="4" id="KW-1185">Reference proteome</keyword>
<organism evidence="3 4">
    <name type="scientific">Trichloromonas acetexigens</name>
    <dbReference type="NCBI Taxonomy" id="38815"/>
    <lineage>
        <taxon>Bacteria</taxon>
        <taxon>Pseudomonadati</taxon>
        <taxon>Thermodesulfobacteriota</taxon>
        <taxon>Desulfuromonadia</taxon>
        <taxon>Desulfuromonadales</taxon>
        <taxon>Trichloromonadaceae</taxon>
        <taxon>Trichloromonas</taxon>
    </lineage>
</organism>
<dbReference type="OrthoDB" id="5390534at2"/>
<feature type="chain" id="PRO_5021923476" evidence="2">
    <location>
        <begin position="21"/>
        <end position="417"/>
    </location>
</feature>
<dbReference type="RefSeq" id="WP_092058045.1">
    <property type="nucleotide sequence ID" value="NZ_FOJJ01000039.1"/>
</dbReference>
<dbReference type="InterPro" id="IPR051829">
    <property type="entry name" value="Multiheme_Cytochr_ET"/>
</dbReference>
<dbReference type="GO" id="GO:0016491">
    <property type="term" value="F:oxidoreductase activity"/>
    <property type="evidence" value="ECO:0007669"/>
    <property type="project" value="TreeGrafter"/>
</dbReference>
<comment type="caution">
    <text evidence="3">The sequence shown here is derived from an EMBL/GenBank/DDBJ whole genome shotgun (WGS) entry which is preliminary data.</text>
</comment>
<keyword evidence="1 2" id="KW-0732">Signal</keyword>
<sequence length="417" mass="46200">MLSIVAFLALLLLSVLPAPAAETSCGLCHREATQGVHAALACADCHGGGPEQRAVELASLGMALRCQQCHEGTLGVLHGSMATRQAERAFVERSWGRADADFYGKNCGSCHVRDCLDCHGLDGHAIARPEKEDCHTCHRGYYVGADYYGYAPREDAERYQRGPGYGGEHYLKMSPDVHAQAGMVCGDCHGMAGLADGKRADVGCRDCHEPDPAIIEHGIAAHLEKLECYACHSGWAAQEYGTFFIRFTNGVIPEYFRLRKDQTAPDYLRSAYLRLQDLPPLGLNERGLVSPIRPQFLAYFSEIDGETTKGEENRQLAAEWKAFFPHTVQRGTPLCDACHDRPARFLLEKPEDRVYLPDKDGLGLVSFWNQAGQKVVNGAFVDQVRYERLSRRDANYVKAYVEKWKQLAESVENSSSP</sequence>
<dbReference type="AlphaFoldDB" id="A0A550JB76"/>
<gene>
    <name evidence="3" type="ORF">FL622_10420</name>
</gene>
<reference evidence="3 4" key="1">
    <citation type="submission" date="2019-07" db="EMBL/GenBank/DDBJ databases">
        <title>Insights of Desulfuromonas acetexigens electromicrobiology.</title>
        <authorList>
            <person name="Katuri K."/>
            <person name="Sapireddy V."/>
            <person name="Shaw D.R."/>
            <person name="Saikaly P."/>
        </authorList>
    </citation>
    <scope>NUCLEOTIDE SEQUENCE [LARGE SCALE GENOMIC DNA]</scope>
    <source>
        <strain evidence="3 4">2873</strain>
    </source>
</reference>
<name>A0A550JB76_9BACT</name>